<name>A0ACC4CSE9_POPAL</name>
<keyword evidence="2" id="KW-1185">Reference proteome</keyword>
<dbReference type="Proteomes" id="UP000309997">
    <property type="component" value="Unassembled WGS sequence"/>
</dbReference>
<reference evidence="1 2" key="1">
    <citation type="journal article" date="2024" name="Plant Biotechnol. J.">
        <title>Genome and CRISPR/Cas9 system of a widespread forest tree (Populus alba) in the world.</title>
        <authorList>
            <person name="Liu Y.J."/>
            <person name="Jiang P.F."/>
            <person name="Han X.M."/>
            <person name="Li X.Y."/>
            <person name="Wang H.M."/>
            <person name="Wang Y.J."/>
            <person name="Wang X.X."/>
            <person name="Zeng Q.Y."/>
        </authorList>
    </citation>
    <scope>NUCLEOTIDE SEQUENCE [LARGE SCALE GENOMIC DNA]</scope>
    <source>
        <strain evidence="2">cv. PAL-ZL1</strain>
    </source>
</reference>
<comment type="caution">
    <text evidence="1">The sequence shown here is derived from an EMBL/GenBank/DDBJ whole genome shotgun (WGS) entry which is preliminary data.</text>
</comment>
<organism evidence="1 2">
    <name type="scientific">Populus alba</name>
    <name type="common">White poplar</name>
    <dbReference type="NCBI Taxonomy" id="43335"/>
    <lineage>
        <taxon>Eukaryota</taxon>
        <taxon>Viridiplantae</taxon>
        <taxon>Streptophyta</taxon>
        <taxon>Embryophyta</taxon>
        <taxon>Tracheophyta</taxon>
        <taxon>Spermatophyta</taxon>
        <taxon>Magnoliopsida</taxon>
        <taxon>eudicotyledons</taxon>
        <taxon>Gunneridae</taxon>
        <taxon>Pentapetalae</taxon>
        <taxon>rosids</taxon>
        <taxon>fabids</taxon>
        <taxon>Malpighiales</taxon>
        <taxon>Salicaceae</taxon>
        <taxon>Saliceae</taxon>
        <taxon>Populus</taxon>
    </lineage>
</organism>
<sequence length="464" mass="51834">MEGVEEANRAAVESCHRVISLLSQPQDQVQYRNLMVETGEAVFRFKKVVSLLNTGLGHARVRKLKKLPTPLSQSILLDNSLNRTGHSSKTPQFLQSSSYQESHPIQELGSSAKNCLSLGTPSLELSSTGKNPLQLGQPTSAAKFQFLQLQQQQLHMLQLQQQQQAEMMFRKSISGISLNFDSSSCTPTMSSTRSFISSLSIDGSVANLEGSAFHLMGPARSSDQSSQQHKRKCSGRGEDGSVKCGSSGRCHCSKKRKHRVKRSIKVPAISNKLADIPPDDYSWRKYGQKPIKGSPHPSACGVRRQMMLLFAWTQHDILYLPRAMVIMSLARYIRHACKELTVLLNVRLVFVSCLCNLGPGSGGLSLKIIHLQNLRLHFHLSYQLIPKTVHQLLDYLSFPAVNEFFKLYKLLEGGFCNKACDMQRTNMGYPATDPSLYHWTSTGIYVVLEQQIPNLESYRAKHSV</sequence>
<proteinExistence type="predicted"/>
<evidence type="ECO:0000313" key="1">
    <source>
        <dbReference type="EMBL" id="KAL3603539.1"/>
    </source>
</evidence>
<protein>
    <submittedName>
        <fullName evidence="1">Uncharacterized protein</fullName>
    </submittedName>
</protein>
<accession>A0ACC4CSE9</accession>
<dbReference type="EMBL" id="RCHU02000002">
    <property type="protein sequence ID" value="KAL3603539.1"/>
    <property type="molecule type" value="Genomic_DNA"/>
</dbReference>
<evidence type="ECO:0000313" key="2">
    <source>
        <dbReference type="Proteomes" id="UP000309997"/>
    </source>
</evidence>
<gene>
    <name evidence="1" type="ORF">D5086_004398</name>
</gene>